<feature type="transmembrane region" description="Helical" evidence="6">
    <location>
        <begin position="321"/>
        <end position="342"/>
    </location>
</feature>
<protein>
    <recommendedName>
        <fullName evidence="7">Major facilitator superfamily (MFS) profile domain-containing protein</fullName>
    </recommendedName>
</protein>
<sequence length="548" mass="60927">MTLPIDDKIDVAQLEGSGDAIELADRVKYDAAQSAADRGQHLSGYETLGIIETIMTFKMAAFICLAVTFSAATDGYQISMNGNVIANAGFVSRFATETDSTGARIIAAPIFSAWNVIQSIGQIIGMTTLPFFAARFGRKSAMYLYWLFLFASVFCEAFARHWQVWLVGKLFAGIGVGSMQFTIPTYITEVSPVRIRGMMLMLYNFWFSVGSFFAPVALQVMYKKNPENYLTPVYTQFAQIGLMILIYVVIPESPAWCVSIGKDEMGRKMLARINRGVKDFDVDAQYNILVQTVAHEQQLAEEQKREKWWNIFRGVNGFRTIVSMWALLAQQFLGLGLFYSYSSYFFSSTGLEDPFLITVITNAIQLAVILLVVASVDRLGRRNICCSGLTICWICNVAVGILGVLSTTTEGKNTAFVFFCCVWIVGLQMSGSTGWGYVGETSSQRLRAHTAGFSAACTCVVGVVMGVLVPYMLNANQFNWGLKTAWFFAGLGLPFTVLAWFIIPETARRSPAELDELFERKIRPWRFHKTQTATEVAVDAQQHVVSTH</sequence>
<feature type="transmembrane region" description="Helical" evidence="6">
    <location>
        <begin position="388"/>
        <end position="409"/>
    </location>
</feature>
<comment type="caution">
    <text evidence="8">The sequence shown here is derived from an EMBL/GenBank/DDBJ whole genome shotgun (WGS) entry which is preliminary data.</text>
</comment>
<organism evidence="8 9">
    <name type="scientific">Saitozyma podzolica</name>
    <dbReference type="NCBI Taxonomy" id="1890683"/>
    <lineage>
        <taxon>Eukaryota</taxon>
        <taxon>Fungi</taxon>
        <taxon>Dikarya</taxon>
        <taxon>Basidiomycota</taxon>
        <taxon>Agaricomycotina</taxon>
        <taxon>Tremellomycetes</taxon>
        <taxon>Tremellales</taxon>
        <taxon>Trimorphomycetaceae</taxon>
        <taxon>Saitozyma</taxon>
    </lineage>
</organism>
<keyword evidence="3 6" id="KW-0812">Transmembrane</keyword>
<dbReference type="InterPro" id="IPR005829">
    <property type="entry name" value="Sugar_transporter_CS"/>
</dbReference>
<dbReference type="InterPro" id="IPR005828">
    <property type="entry name" value="MFS_sugar_transport-like"/>
</dbReference>
<feature type="transmembrane region" description="Helical" evidence="6">
    <location>
        <begin position="415"/>
        <end position="438"/>
    </location>
</feature>
<comment type="subcellular location">
    <subcellularLocation>
        <location evidence="1">Membrane</location>
        <topology evidence="1">Multi-pass membrane protein</topology>
    </subcellularLocation>
</comment>
<dbReference type="PROSITE" id="PS00216">
    <property type="entry name" value="SUGAR_TRANSPORT_1"/>
    <property type="match status" value="1"/>
</dbReference>
<keyword evidence="5 6" id="KW-0472">Membrane</keyword>
<evidence type="ECO:0000313" key="9">
    <source>
        <dbReference type="Proteomes" id="UP000279259"/>
    </source>
</evidence>
<evidence type="ECO:0000256" key="1">
    <source>
        <dbReference type="ARBA" id="ARBA00004141"/>
    </source>
</evidence>
<feature type="transmembrane region" description="Helical" evidence="6">
    <location>
        <begin position="165"/>
        <end position="188"/>
    </location>
</feature>
<dbReference type="Proteomes" id="UP000279259">
    <property type="component" value="Unassembled WGS sequence"/>
</dbReference>
<feature type="domain" description="Major facilitator superfamily (MFS) profile" evidence="7">
    <location>
        <begin position="63"/>
        <end position="507"/>
    </location>
</feature>
<dbReference type="InterPro" id="IPR036259">
    <property type="entry name" value="MFS_trans_sf"/>
</dbReference>
<evidence type="ECO:0000313" key="8">
    <source>
        <dbReference type="EMBL" id="RSH90257.1"/>
    </source>
</evidence>
<dbReference type="GO" id="GO:0005351">
    <property type="term" value="F:carbohydrate:proton symporter activity"/>
    <property type="evidence" value="ECO:0007669"/>
    <property type="project" value="TreeGrafter"/>
</dbReference>
<feature type="transmembrane region" description="Helical" evidence="6">
    <location>
        <begin position="200"/>
        <end position="221"/>
    </location>
</feature>
<dbReference type="InterPro" id="IPR020846">
    <property type="entry name" value="MFS_dom"/>
</dbReference>
<evidence type="ECO:0000256" key="3">
    <source>
        <dbReference type="ARBA" id="ARBA00022692"/>
    </source>
</evidence>
<proteinExistence type="inferred from homology"/>
<evidence type="ECO:0000256" key="4">
    <source>
        <dbReference type="ARBA" id="ARBA00022989"/>
    </source>
</evidence>
<name>A0A427YGW0_9TREE</name>
<feature type="transmembrane region" description="Helical" evidence="6">
    <location>
        <begin position="142"/>
        <end position="159"/>
    </location>
</feature>
<comment type="similarity">
    <text evidence="2">Belongs to the major facilitator superfamily. Sugar transporter (TC 2.A.1.1) family.</text>
</comment>
<keyword evidence="9" id="KW-1185">Reference proteome</keyword>
<keyword evidence="4 6" id="KW-1133">Transmembrane helix</keyword>
<evidence type="ECO:0000256" key="5">
    <source>
        <dbReference type="ARBA" id="ARBA00023136"/>
    </source>
</evidence>
<dbReference type="Gene3D" id="1.20.1250.20">
    <property type="entry name" value="MFS general substrate transporter like domains"/>
    <property type="match status" value="1"/>
</dbReference>
<feature type="transmembrane region" description="Helical" evidence="6">
    <location>
        <begin position="233"/>
        <end position="250"/>
    </location>
</feature>
<dbReference type="EMBL" id="RSCD01000011">
    <property type="protein sequence ID" value="RSH90257.1"/>
    <property type="molecule type" value="Genomic_DNA"/>
</dbReference>
<reference evidence="8 9" key="1">
    <citation type="submission" date="2018-11" db="EMBL/GenBank/DDBJ databases">
        <title>Genome sequence of Saitozyma podzolica DSM 27192.</title>
        <authorList>
            <person name="Aliyu H."/>
            <person name="Gorte O."/>
            <person name="Ochsenreither K."/>
        </authorList>
    </citation>
    <scope>NUCLEOTIDE SEQUENCE [LARGE SCALE GENOMIC DNA]</scope>
    <source>
        <strain evidence="8 9">DSM 27192</strain>
    </source>
</reference>
<dbReference type="SUPFAM" id="SSF103473">
    <property type="entry name" value="MFS general substrate transporter"/>
    <property type="match status" value="1"/>
</dbReference>
<feature type="transmembrane region" description="Helical" evidence="6">
    <location>
        <begin position="354"/>
        <end position="376"/>
    </location>
</feature>
<dbReference type="AlphaFoldDB" id="A0A427YGW0"/>
<feature type="transmembrane region" description="Helical" evidence="6">
    <location>
        <begin position="485"/>
        <end position="503"/>
    </location>
</feature>
<dbReference type="GO" id="GO:0016020">
    <property type="term" value="C:membrane"/>
    <property type="evidence" value="ECO:0007669"/>
    <property type="project" value="UniProtKB-SubCell"/>
</dbReference>
<dbReference type="PANTHER" id="PTHR48022">
    <property type="entry name" value="PLASTIDIC GLUCOSE TRANSPORTER 4"/>
    <property type="match status" value="1"/>
</dbReference>
<dbReference type="PANTHER" id="PTHR48022:SF10">
    <property type="entry name" value="MAJOR FACILITATOR SUPERFAMILY (MFS) PROFILE DOMAIN-CONTAINING PROTEIN"/>
    <property type="match status" value="1"/>
</dbReference>
<dbReference type="PROSITE" id="PS00217">
    <property type="entry name" value="SUGAR_TRANSPORT_2"/>
    <property type="match status" value="1"/>
</dbReference>
<dbReference type="InterPro" id="IPR050360">
    <property type="entry name" value="MFS_Sugar_Transporters"/>
</dbReference>
<evidence type="ECO:0000256" key="2">
    <source>
        <dbReference type="ARBA" id="ARBA00010992"/>
    </source>
</evidence>
<evidence type="ECO:0000259" key="7">
    <source>
        <dbReference type="PROSITE" id="PS50850"/>
    </source>
</evidence>
<accession>A0A427YGW0</accession>
<dbReference type="Pfam" id="PF00083">
    <property type="entry name" value="Sugar_tr"/>
    <property type="match status" value="1"/>
</dbReference>
<feature type="transmembrane region" description="Helical" evidence="6">
    <location>
        <begin position="450"/>
        <end position="473"/>
    </location>
</feature>
<dbReference type="FunFam" id="1.20.1250.20:FF:000078">
    <property type="entry name" value="MFS maltose transporter, putative"/>
    <property type="match status" value="1"/>
</dbReference>
<gene>
    <name evidence="8" type="ORF">EHS25_001591</name>
</gene>
<evidence type="ECO:0000256" key="6">
    <source>
        <dbReference type="SAM" id="Phobius"/>
    </source>
</evidence>
<dbReference type="OrthoDB" id="6612291at2759"/>
<dbReference type="PROSITE" id="PS50850">
    <property type="entry name" value="MFS"/>
    <property type="match status" value="1"/>
</dbReference>